<dbReference type="EMBL" id="AEPE02000005">
    <property type="protein sequence ID" value="EFZ36976.1"/>
    <property type="molecule type" value="Genomic_DNA"/>
</dbReference>
<reference evidence="1" key="1">
    <citation type="submission" date="2011-01" db="EMBL/GenBank/DDBJ databases">
        <authorList>
            <person name="Muzny D."/>
            <person name="Qin X."/>
            <person name="Buhay C."/>
            <person name="Dugan-Rocha S."/>
            <person name="Ding Y."/>
            <person name="Chen G."/>
            <person name="Hawes A."/>
            <person name="Holder M."/>
            <person name="Jhangiani S."/>
            <person name="Johnson A."/>
            <person name="Khan Z."/>
            <person name="Li Z."/>
            <person name="Liu W."/>
            <person name="Liu X."/>
            <person name="Perez L."/>
            <person name="Shen H."/>
            <person name="Wang Q."/>
            <person name="Watt J."/>
            <person name="Xi L."/>
            <person name="Xin Y."/>
            <person name="Zhou J."/>
            <person name="Deng J."/>
            <person name="Jiang H."/>
            <person name="Liu Y."/>
            <person name="Qu J."/>
            <person name="Song X.-Z."/>
            <person name="Zhang L."/>
            <person name="Villasana D."/>
            <person name="Johnson A."/>
            <person name="Liu J."/>
            <person name="Liyanage D."/>
            <person name="Lorensuhewa L."/>
            <person name="Robinson T."/>
            <person name="Song A."/>
            <person name="Song B.-B."/>
            <person name="Dinh H."/>
            <person name="Thornton R."/>
            <person name="Coyle M."/>
            <person name="Francisco L."/>
            <person name="Jackson L."/>
            <person name="Javaid M."/>
            <person name="Korchina V."/>
            <person name="Kovar C."/>
            <person name="Mata R."/>
            <person name="Mathew T."/>
            <person name="Ngo R."/>
            <person name="Nguyen L."/>
            <person name="Nguyen N."/>
            <person name="Okwuonu G."/>
            <person name="Ongeri F."/>
            <person name="Pham C."/>
            <person name="Simmons D."/>
            <person name="Wilczek-Boney K."/>
            <person name="Hale W."/>
            <person name="Jakkamsetti A."/>
            <person name="Pham P."/>
            <person name="Ruth R."/>
            <person name="San Lucas F."/>
            <person name="Warren J."/>
            <person name="Zhang J."/>
            <person name="Zhao Z."/>
            <person name="Zhou C."/>
            <person name="Zhu D."/>
            <person name="Lee S."/>
            <person name="Bess C."/>
            <person name="Blankenburg K."/>
            <person name="Forbes L."/>
            <person name="Fu Q."/>
            <person name="Gubbala S."/>
            <person name="Hirani K."/>
            <person name="Jayaseelan J.C."/>
            <person name="Lara F."/>
            <person name="Munidasa M."/>
            <person name="Palculict T."/>
            <person name="Patil S."/>
            <person name="Pu L.-L."/>
            <person name="Saada N."/>
            <person name="Tang L."/>
            <person name="Weissenberger G."/>
            <person name="Zhu Y."/>
            <person name="Hemphill L."/>
            <person name="Shang Y."/>
            <person name="Youmans B."/>
            <person name="Ayvaz T."/>
            <person name="Ross M."/>
            <person name="Santibanez J."/>
            <person name="Aqrawi P."/>
            <person name="Gross S."/>
            <person name="Joshi V."/>
            <person name="Fowler G."/>
            <person name="Nazareth L."/>
            <person name="Reid J."/>
            <person name="Worley K."/>
            <person name="Petrosino J."/>
            <person name="Highlander S."/>
            <person name="Gibbs R."/>
        </authorList>
    </citation>
    <scope>NUCLEOTIDE SEQUENCE [LARGE SCALE GENOMIC DNA]</scope>
    <source>
        <strain evidence="1">ATCC 33269</strain>
    </source>
</reference>
<evidence type="ECO:0000313" key="2">
    <source>
        <dbReference type="Proteomes" id="UP000005580"/>
    </source>
</evidence>
<dbReference type="RefSeq" id="WP_004370071.1">
    <property type="nucleotide sequence ID" value="NZ_GL833119.1"/>
</dbReference>
<accession>E7RRT8</accession>
<evidence type="ECO:0000313" key="1">
    <source>
        <dbReference type="EMBL" id="EFZ36976.1"/>
    </source>
</evidence>
<dbReference type="HOGENOM" id="CLU_136772_0_0_10"/>
<protein>
    <submittedName>
        <fullName evidence="1">Uncharacterized protein</fullName>
    </submittedName>
</protein>
<dbReference type="STRING" id="28134.SAMN05444288_1524"/>
<dbReference type="Proteomes" id="UP000005580">
    <property type="component" value="Unassembled WGS sequence"/>
</dbReference>
<gene>
    <name evidence="1" type="ORF">HMPREF0663_11889</name>
</gene>
<organism evidence="1 2">
    <name type="scientific">Hoylesella oralis ATCC 33269</name>
    <dbReference type="NCBI Taxonomy" id="873533"/>
    <lineage>
        <taxon>Bacteria</taxon>
        <taxon>Pseudomonadati</taxon>
        <taxon>Bacteroidota</taxon>
        <taxon>Bacteroidia</taxon>
        <taxon>Bacteroidales</taxon>
        <taxon>Prevotellaceae</taxon>
        <taxon>Hoylesella</taxon>
    </lineage>
</organism>
<keyword evidence="2" id="KW-1185">Reference proteome</keyword>
<comment type="caution">
    <text evidence="1">The sequence shown here is derived from an EMBL/GenBank/DDBJ whole genome shotgun (WGS) entry which is preliminary data.</text>
</comment>
<dbReference type="AlphaFoldDB" id="E7RRT8"/>
<proteinExistence type="predicted"/>
<sequence length="167" mass="19689">MQEVTNFARFYGLLRHLSFGDNDQREEFKKSVVSQYTNGRTESLREIRRIEYDALCSALEDLTGMNTQEKIRQARYAELKQRRSVCLKLMQRLGVDTTDWARVDNFCMHPRLAGKPFHKIDTEELEALSVKLRMIERKGGIKRQEQQNCNSTVQYTFIFNKELTTKN</sequence>
<dbReference type="eggNOG" id="ENOG5032Z9C">
    <property type="taxonomic scope" value="Bacteria"/>
</dbReference>
<name>E7RRT8_9BACT</name>